<dbReference type="Proteomes" id="UP000550660">
    <property type="component" value="Unassembled WGS sequence"/>
</dbReference>
<keyword evidence="2" id="KW-0963">Cytoplasm</keyword>
<evidence type="ECO:0000256" key="3">
    <source>
        <dbReference type="ARBA" id="ARBA00022614"/>
    </source>
</evidence>
<evidence type="ECO:0000256" key="1">
    <source>
        <dbReference type="ARBA" id="ARBA00004496"/>
    </source>
</evidence>
<dbReference type="GO" id="GO:0005737">
    <property type="term" value="C:cytoplasm"/>
    <property type="evidence" value="ECO:0007669"/>
    <property type="project" value="UniProtKB-SubCell"/>
</dbReference>
<feature type="non-terminal residue" evidence="5">
    <location>
        <position position="68"/>
    </location>
</feature>
<accession>A0A7L0EVC4</accession>
<comment type="caution">
    <text evidence="5">The sequence shown here is derived from an EMBL/GenBank/DDBJ whole genome shotgun (WGS) entry which is preliminary data.</text>
</comment>
<evidence type="ECO:0000313" key="5">
    <source>
        <dbReference type="EMBL" id="NXJ87200.1"/>
    </source>
</evidence>
<gene>
    <name evidence="5" type="primary">Lrrc14</name>
    <name evidence="5" type="ORF">TROMEL_R15700</name>
</gene>
<dbReference type="PANTHER" id="PTHR14224:SF9">
    <property type="entry name" value="LEUCINE-RICH REPEAT-CONTAINING PROTEIN 14"/>
    <property type="match status" value="1"/>
</dbReference>
<keyword evidence="4" id="KW-0677">Repeat</keyword>
<dbReference type="SUPFAM" id="SSF52047">
    <property type="entry name" value="RNI-like"/>
    <property type="match status" value="1"/>
</dbReference>
<evidence type="ECO:0000313" key="6">
    <source>
        <dbReference type="Proteomes" id="UP000550660"/>
    </source>
</evidence>
<feature type="non-terminal residue" evidence="5">
    <location>
        <position position="1"/>
    </location>
</feature>
<dbReference type="EMBL" id="VXAG01004537">
    <property type="protein sequence ID" value="NXJ87200.1"/>
    <property type="molecule type" value="Genomic_DNA"/>
</dbReference>
<reference evidence="5 6" key="1">
    <citation type="submission" date="2019-09" db="EMBL/GenBank/DDBJ databases">
        <title>Bird 10,000 Genomes (B10K) Project - Family phase.</title>
        <authorList>
            <person name="Zhang G."/>
        </authorList>
    </citation>
    <scope>NUCLEOTIDE SEQUENCE [LARGE SCALE GENOMIC DNA]</scope>
    <source>
        <strain evidence="5">B10K-DU-007-40</strain>
        <tissue evidence="5">Mixed tissue sample</tissue>
    </source>
</reference>
<evidence type="ECO:0000256" key="4">
    <source>
        <dbReference type="ARBA" id="ARBA00022737"/>
    </source>
</evidence>
<name>A0A7L0EVC4_TROML</name>
<dbReference type="PANTHER" id="PTHR14224">
    <property type="entry name" value="SIMILAR TO PREFERENTIALLY EXPRESSED ANTIGEN IN MELANOMA-LIKE 3"/>
    <property type="match status" value="1"/>
</dbReference>
<evidence type="ECO:0000256" key="2">
    <source>
        <dbReference type="ARBA" id="ARBA00022490"/>
    </source>
</evidence>
<dbReference type="AlphaFoldDB" id="A0A7L0EVC4"/>
<keyword evidence="6" id="KW-1185">Reference proteome</keyword>
<keyword evidence="3" id="KW-0433">Leucine-rich repeat</keyword>
<proteinExistence type="predicted"/>
<dbReference type="InterPro" id="IPR050694">
    <property type="entry name" value="LRRC14/PRAME"/>
</dbReference>
<dbReference type="OrthoDB" id="6479713at2759"/>
<protein>
    <submittedName>
        <fullName evidence="5">LRC14 protein</fullName>
    </submittedName>
</protein>
<sequence>VRRLAPGADAGLQRLAVQLAALPALKELNFGSSRLSGNLGQLLGDLQTPLESLELAFCYLLPGDLAFL</sequence>
<comment type="subcellular location">
    <subcellularLocation>
        <location evidence="1">Cytoplasm</location>
    </subcellularLocation>
</comment>
<organism evidence="5 6">
    <name type="scientific">Trogon melanurus</name>
    <name type="common">Black-tailed trogon</name>
    <dbReference type="NCBI Taxonomy" id="56311"/>
    <lineage>
        <taxon>Eukaryota</taxon>
        <taxon>Metazoa</taxon>
        <taxon>Chordata</taxon>
        <taxon>Craniata</taxon>
        <taxon>Vertebrata</taxon>
        <taxon>Euteleostomi</taxon>
        <taxon>Archelosauria</taxon>
        <taxon>Archosauria</taxon>
        <taxon>Dinosauria</taxon>
        <taxon>Saurischia</taxon>
        <taxon>Theropoda</taxon>
        <taxon>Coelurosauria</taxon>
        <taxon>Aves</taxon>
        <taxon>Neognathae</taxon>
        <taxon>Neoaves</taxon>
        <taxon>Telluraves</taxon>
        <taxon>Coraciimorphae</taxon>
        <taxon>Trogoniformes</taxon>
        <taxon>Trogonidae</taxon>
        <taxon>Trogon</taxon>
    </lineage>
</organism>